<feature type="compositionally biased region" description="Basic and acidic residues" evidence="1">
    <location>
        <begin position="87"/>
        <end position="101"/>
    </location>
</feature>
<name>A0A3E2C5W9_GARVA</name>
<evidence type="ECO:0000313" key="3">
    <source>
        <dbReference type="Proteomes" id="UP000258379"/>
    </source>
</evidence>
<protein>
    <recommendedName>
        <fullName evidence="4">Peptidase</fullName>
    </recommendedName>
</protein>
<feature type="non-terminal residue" evidence="2">
    <location>
        <position position="110"/>
    </location>
</feature>
<dbReference type="AlphaFoldDB" id="A0A3E2C5W9"/>
<reference evidence="2 3" key="1">
    <citation type="submission" date="2017-07" db="EMBL/GenBank/DDBJ databases">
        <title>A comparative genomics approach to explaining the enigmatic role of Gardnerella vaginalis in the vaginal microbiome.</title>
        <authorList>
            <person name="Vancuren S.J."/>
            <person name="Hill J.E."/>
        </authorList>
    </citation>
    <scope>NUCLEOTIDE SEQUENCE [LARGE SCALE GENOMIC DNA]</scope>
    <source>
        <strain evidence="2 3">WP023</strain>
    </source>
</reference>
<gene>
    <name evidence="2" type="ORF">CG405_08005</name>
</gene>
<evidence type="ECO:0000256" key="1">
    <source>
        <dbReference type="SAM" id="MobiDB-lite"/>
    </source>
</evidence>
<comment type="caution">
    <text evidence="2">The sequence shown here is derived from an EMBL/GenBank/DDBJ whole genome shotgun (WGS) entry which is preliminary data.</text>
</comment>
<organism evidence="2 3">
    <name type="scientific">Gardnerella vaginalis</name>
    <dbReference type="NCBI Taxonomy" id="2702"/>
    <lineage>
        <taxon>Bacteria</taxon>
        <taxon>Bacillati</taxon>
        <taxon>Actinomycetota</taxon>
        <taxon>Actinomycetes</taxon>
        <taxon>Bifidobacteriales</taxon>
        <taxon>Bifidobacteriaceae</taxon>
        <taxon>Gardnerella</taxon>
    </lineage>
</organism>
<accession>A0A3E2C5W9</accession>
<proteinExistence type="predicted"/>
<dbReference type="Proteomes" id="UP000258379">
    <property type="component" value="Unassembled WGS sequence"/>
</dbReference>
<evidence type="ECO:0000313" key="2">
    <source>
        <dbReference type="EMBL" id="RFT27207.1"/>
    </source>
</evidence>
<evidence type="ECO:0008006" key="4">
    <source>
        <dbReference type="Google" id="ProtNLM"/>
    </source>
</evidence>
<feature type="non-terminal residue" evidence="2">
    <location>
        <position position="1"/>
    </location>
</feature>
<dbReference type="EMBL" id="NNRU01000007">
    <property type="protein sequence ID" value="RFT27207.1"/>
    <property type="molecule type" value="Genomic_DNA"/>
</dbReference>
<sequence length="110" mass="12235">LAKAKELIDKNDGKVKNDQGVEVDVPKDQLPTQAQVDEAKKALKEIKDKILANYKTNPHDLQEEFDKSKDGNDDKRDGLFENTPEFKNADAKKGEDGKSDNADMAAYKTA</sequence>
<feature type="region of interest" description="Disordered" evidence="1">
    <location>
        <begin position="54"/>
        <end position="110"/>
    </location>
</feature>
<feature type="compositionally biased region" description="Basic and acidic residues" evidence="1">
    <location>
        <begin position="57"/>
        <end position="79"/>
    </location>
</feature>